<dbReference type="PANTHER" id="PTHR45909:SF1">
    <property type="entry name" value="ADP-RIBOSYLATION FACTOR-RELATED PROTEIN 1"/>
    <property type="match status" value="1"/>
</dbReference>
<keyword evidence="1 3" id="KW-0547">Nucleotide-binding</keyword>
<dbReference type="InterPro" id="IPR005225">
    <property type="entry name" value="Small_GTP-bd"/>
</dbReference>
<evidence type="ECO:0000256" key="1">
    <source>
        <dbReference type="ARBA" id="ARBA00022741"/>
    </source>
</evidence>
<feature type="binding site" evidence="3">
    <location>
        <begin position="115"/>
        <end position="118"/>
    </location>
    <ligand>
        <name>GTP</name>
        <dbReference type="ChEBI" id="CHEBI:37565"/>
    </ligand>
</feature>
<dbReference type="PROSITE" id="PS51417">
    <property type="entry name" value="ARF"/>
    <property type="match status" value="1"/>
</dbReference>
<dbReference type="GO" id="GO:0005794">
    <property type="term" value="C:Golgi apparatus"/>
    <property type="evidence" value="ECO:0007669"/>
    <property type="project" value="TreeGrafter"/>
</dbReference>
<feature type="binding site" evidence="4">
    <location>
        <position position="37"/>
    </location>
    <ligand>
        <name>Mg(2+)</name>
        <dbReference type="ChEBI" id="CHEBI:18420"/>
    </ligand>
</feature>
<evidence type="ECO:0000313" key="6">
    <source>
        <dbReference type="EMBL" id="KAJ8612451.1"/>
    </source>
</evidence>
<dbReference type="GO" id="GO:0006886">
    <property type="term" value="P:intracellular protein transport"/>
    <property type="evidence" value="ECO:0007669"/>
    <property type="project" value="TreeGrafter"/>
</dbReference>
<name>A0AAD7XTQ3_9STRA</name>
<dbReference type="AlphaFoldDB" id="A0AAD7XTQ3"/>
<dbReference type="GO" id="GO:0005525">
    <property type="term" value="F:GTP binding"/>
    <property type="evidence" value="ECO:0007669"/>
    <property type="project" value="UniProtKB-KW"/>
</dbReference>
<evidence type="ECO:0000256" key="5">
    <source>
        <dbReference type="RuleBase" id="RU003925"/>
    </source>
</evidence>
<evidence type="ECO:0000256" key="2">
    <source>
        <dbReference type="ARBA" id="ARBA00023134"/>
    </source>
</evidence>
<dbReference type="GO" id="GO:0046872">
    <property type="term" value="F:metal ion binding"/>
    <property type="evidence" value="ECO:0007669"/>
    <property type="project" value="UniProtKB-KW"/>
</dbReference>
<keyword evidence="4" id="KW-0460">Magnesium</keyword>
<dbReference type="NCBIfam" id="TIGR00231">
    <property type="entry name" value="small_GTP"/>
    <property type="match status" value="1"/>
</dbReference>
<evidence type="ECO:0008006" key="8">
    <source>
        <dbReference type="Google" id="ProtNLM"/>
    </source>
</evidence>
<evidence type="ECO:0000256" key="4">
    <source>
        <dbReference type="PIRSR" id="PIRSR606689-2"/>
    </source>
</evidence>
<keyword evidence="2 3" id="KW-0342">GTP-binding</keyword>
<protein>
    <recommendedName>
        <fullName evidence="8">ADP-ribosylation factor</fullName>
    </recommendedName>
</protein>
<feature type="binding site" evidence="4">
    <location>
        <position position="12"/>
    </location>
    <ligand>
        <name>Mg(2+)</name>
        <dbReference type="ChEBI" id="CHEBI:18420"/>
    </ligand>
</feature>
<feature type="binding site" evidence="3">
    <location>
        <begin position="5"/>
        <end position="12"/>
    </location>
    <ligand>
        <name>GTP</name>
        <dbReference type="ChEBI" id="CHEBI:37565"/>
    </ligand>
</feature>
<gene>
    <name evidence="6" type="ORF">CTAYLR_006594</name>
</gene>
<dbReference type="Pfam" id="PF00025">
    <property type="entry name" value="Arf"/>
    <property type="match status" value="1"/>
</dbReference>
<dbReference type="EMBL" id="JAQMWT010000050">
    <property type="protein sequence ID" value="KAJ8612451.1"/>
    <property type="molecule type" value="Genomic_DNA"/>
</dbReference>
<proteinExistence type="inferred from homology"/>
<comment type="caution">
    <text evidence="6">The sequence shown here is derived from an EMBL/GenBank/DDBJ whole genome shotgun (WGS) entry which is preliminary data.</text>
</comment>
<keyword evidence="4" id="KW-0479">Metal-binding</keyword>
<evidence type="ECO:0000313" key="7">
    <source>
        <dbReference type="Proteomes" id="UP001230188"/>
    </source>
</evidence>
<reference evidence="6" key="1">
    <citation type="submission" date="2023-01" db="EMBL/GenBank/DDBJ databases">
        <title>Metagenome sequencing of chrysophaentin producing Chrysophaeum taylorii.</title>
        <authorList>
            <person name="Davison J."/>
            <person name="Bewley C."/>
        </authorList>
    </citation>
    <scope>NUCLEOTIDE SEQUENCE</scope>
    <source>
        <strain evidence="6">NIES-1699</strain>
    </source>
</reference>
<dbReference type="GO" id="GO:0043001">
    <property type="term" value="P:Golgi to plasma membrane protein transport"/>
    <property type="evidence" value="ECO:0007669"/>
    <property type="project" value="TreeGrafter"/>
</dbReference>
<accession>A0AAD7XTQ3</accession>
<dbReference type="Gene3D" id="3.40.50.300">
    <property type="entry name" value="P-loop containing nucleotide triphosphate hydrolases"/>
    <property type="match status" value="1"/>
</dbReference>
<dbReference type="InterPro" id="IPR027417">
    <property type="entry name" value="P-loop_NTPase"/>
</dbReference>
<comment type="similarity">
    <text evidence="5">Belongs to the small GTPase superfamily. Arf family.</text>
</comment>
<dbReference type="InterPro" id="IPR024156">
    <property type="entry name" value="Small_GTPase_ARF"/>
</dbReference>
<dbReference type="SUPFAM" id="SSF52540">
    <property type="entry name" value="P-loop containing nucleoside triphosphate hydrolases"/>
    <property type="match status" value="1"/>
</dbReference>
<dbReference type="PRINTS" id="PR00328">
    <property type="entry name" value="SAR1GTPBP"/>
</dbReference>
<dbReference type="GO" id="GO:0003924">
    <property type="term" value="F:GTPase activity"/>
    <property type="evidence" value="ECO:0007669"/>
    <property type="project" value="InterPro"/>
</dbReference>
<dbReference type="GO" id="GO:0034067">
    <property type="term" value="P:protein localization to Golgi apparatus"/>
    <property type="evidence" value="ECO:0007669"/>
    <property type="project" value="TreeGrafter"/>
</dbReference>
<feature type="binding site" evidence="3">
    <location>
        <position position="59"/>
    </location>
    <ligand>
        <name>GTP</name>
        <dbReference type="ChEBI" id="CHEBI:37565"/>
    </ligand>
</feature>
<dbReference type="PANTHER" id="PTHR45909">
    <property type="entry name" value="ADP-RIBOSYLATION FACTOR-RELATED PROTEIN 1"/>
    <property type="match status" value="1"/>
</dbReference>
<sequence length="179" mass="19557">MVIVGIDGAGKTSILERMKAVFASKKPAVPLHKIQSTVGLNIVKLELCGCRVMFWDLGGAEQMRGLWERYFADSQGWMFVLDAADGGRLEEAKVAFSRAWDHPDLKTVPCLLVANKQDAPNALCADEVLSAFDVRERQAGRSLKLQPSSAATTEGIRDGVIWLVRQAKLQGPTITSSRS</sequence>
<dbReference type="SMART" id="SM00178">
    <property type="entry name" value="SAR"/>
    <property type="match status" value="1"/>
</dbReference>
<evidence type="ECO:0000256" key="3">
    <source>
        <dbReference type="PIRSR" id="PIRSR606689-1"/>
    </source>
</evidence>
<organism evidence="6 7">
    <name type="scientific">Chrysophaeum taylorii</name>
    <dbReference type="NCBI Taxonomy" id="2483200"/>
    <lineage>
        <taxon>Eukaryota</taxon>
        <taxon>Sar</taxon>
        <taxon>Stramenopiles</taxon>
        <taxon>Ochrophyta</taxon>
        <taxon>Pelagophyceae</taxon>
        <taxon>Pelagomonadales</taxon>
        <taxon>Pelagomonadaceae</taxon>
        <taxon>Chrysophaeum</taxon>
    </lineage>
</organism>
<dbReference type="SMART" id="SM00177">
    <property type="entry name" value="ARF"/>
    <property type="match status" value="1"/>
</dbReference>
<dbReference type="Proteomes" id="UP001230188">
    <property type="component" value="Unassembled WGS sequence"/>
</dbReference>
<keyword evidence="7" id="KW-1185">Reference proteome</keyword>
<dbReference type="InterPro" id="IPR006689">
    <property type="entry name" value="Small_GTPase_ARF/SAR"/>
</dbReference>